<dbReference type="PANTHER" id="PTHR32309:SF31">
    <property type="entry name" value="CAPSULAR EXOPOLYSACCHARIDE FAMILY"/>
    <property type="match status" value="1"/>
</dbReference>
<evidence type="ECO:0000256" key="5">
    <source>
        <dbReference type="ARBA" id="ARBA00023136"/>
    </source>
</evidence>
<keyword evidence="5 7" id="KW-0472">Membrane</keyword>
<keyword evidence="3 7" id="KW-0812">Transmembrane</keyword>
<evidence type="ECO:0000256" key="1">
    <source>
        <dbReference type="ARBA" id="ARBA00004651"/>
    </source>
</evidence>
<dbReference type="AlphaFoldDB" id="A0A327QTB3"/>
<feature type="transmembrane region" description="Helical" evidence="7">
    <location>
        <begin position="461"/>
        <end position="482"/>
    </location>
</feature>
<dbReference type="Proteomes" id="UP000249547">
    <property type="component" value="Unassembled WGS sequence"/>
</dbReference>
<protein>
    <submittedName>
        <fullName evidence="9">Uncharacterized protein involved in exopolysaccharide biosynthesis</fullName>
    </submittedName>
</protein>
<gene>
    <name evidence="9" type="ORF">LX64_02070</name>
</gene>
<dbReference type="OrthoDB" id="972983at2"/>
<name>A0A327QTB3_9BACT</name>
<feature type="coiled-coil region" evidence="6">
    <location>
        <begin position="327"/>
        <end position="435"/>
    </location>
</feature>
<dbReference type="PANTHER" id="PTHR32309">
    <property type="entry name" value="TYROSINE-PROTEIN KINASE"/>
    <property type="match status" value="1"/>
</dbReference>
<dbReference type="EMBL" id="QLLL01000003">
    <property type="protein sequence ID" value="RAJ06942.1"/>
    <property type="molecule type" value="Genomic_DNA"/>
</dbReference>
<dbReference type="SUPFAM" id="SSF52540">
    <property type="entry name" value="P-loop containing nucleoside triphosphate hydrolases"/>
    <property type="match status" value="1"/>
</dbReference>
<dbReference type="RefSeq" id="WP_111597519.1">
    <property type="nucleotide sequence ID" value="NZ_QLLL01000003.1"/>
</dbReference>
<proteinExistence type="predicted"/>
<evidence type="ECO:0000259" key="8">
    <source>
        <dbReference type="Pfam" id="PF02706"/>
    </source>
</evidence>
<evidence type="ECO:0000256" key="4">
    <source>
        <dbReference type="ARBA" id="ARBA00022989"/>
    </source>
</evidence>
<dbReference type="InterPro" id="IPR003856">
    <property type="entry name" value="LPS_length_determ_N"/>
</dbReference>
<feature type="domain" description="Polysaccharide chain length determinant N-terminal" evidence="8">
    <location>
        <begin position="1"/>
        <end position="86"/>
    </location>
</feature>
<evidence type="ECO:0000256" key="2">
    <source>
        <dbReference type="ARBA" id="ARBA00022475"/>
    </source>
</evidence>
<evidence type="ECO:0000256" key="7">
    <source>
        <dbReference type="SAM" id="Phobius"/>
    </source>
</evidence>
<dbReference type="Pfam" id="PF02706">
    <property type="entry name" value="Wzz"/>
    <property type="match status" value="1"/>
</dbReference>
<dbReference type="InterPro" id="IPR027417">
    <property type="entry name" value="P-loop_NTPase"/>
</dbReference>
<keyword evidence="4 7" id="KW-1133">Transmembrane helix</keyword>
<evidence type="ECO:0000256" key="6">
    <source>
        <dbReference type="SAM" id="Coils"/>
    </source>
</evidence>
<keyword evidence="6" id="KW-0175">Coiled coil</keyword>
<keyword evidence="10" id="KW-1185">Reference proteome</keyword>
<evidence type="ECO:0000313" key="9">
    <source>
        <dbReference type="EMBL" id="RAJ06942.1"/>
    </source>
</evidence>
<feature type="transmembrane region" description="Helical" evidence="7">
    <location>
        <begin position="15"/>
        <end position="33"/>
    </location>
</feature>
<accession>A0A327QTB3</accession>
<dbReference type="InterPro" id="IPR050445">
    <property type="entry name" value="Bact_polysacc_biosynth/exp"/>
</dbReference>
<sequence length="732" mass="82189">MDLIYLFKSLLRRKWIIIICTISAVILAFLLTLNQPQLYRSVAQIATGFTTSGEQVKLRDEGFNIYEIDVKFNNVVEAMRSPKVLGLLSYHLMIHDLENPAKPFRTLNSDQKAKEAALKIDRAKVVDILKGKYAKEKLLSSFDPEERKIIELIKIYKYDLENLRKFLWVSRVQRTDFIDIEFNSSNPELSADVVNQVAAEFIRTNESSRTQNTIKSIDALDVLVRQQREELDSALMRLRSRGTIDVSLESTNKLEQISNYENRIADERSILNTARLSLQEINLKIAEMDRSNSSSISAPSSINSEVSTAKALMNRAYSDYLNSGSRDAELKAKYERLKDEYNKKLSQLTSTTPSASVGPTVTKADLLQKRSDLSIQISTAESNIEDYRNKIGSLNSSIGAVASRGANNIALQKEVDLAQAEYENVKSRYDAAANSKIAPSDNFRQILFGQPAVEPEPSKRLIILGLAGMSMFVFCCIALIFLEYIDVSIKTPSQFTKSVDLKMVGVVNKVNMKKTSITNIFANPDSKEPDEVIFREHLRKLRYELESSNQKVFLFTSARPGEGKTTIIKALANSLSLSKKKVLLIDTNFSHNSLTQIFDAAPTLEKFHVQWKDGHIVNSDKLISASGVDYVDIIGCESGHYTPTEVINRNNILHHLGALKNEYDYIFLEGAALNGRSDSMELLQYVDSVISVVSARSSIRQTDKESIAFLQGLNGKYTGAVLNYVELENIDL</sequence>
<evidence type="ECO:0000256" key="3">
    <source>
        <dbReference type="ARBA" id="ARBA00022692"/>
    </source>
</evidence>
<dbReference type="GO" id="GO:0005886">
    <property type="term" value="C:plasma membrane"/>
    <property type="evidence" value="ECO:0007669"/>
    <property type="project" value="UniProtKB-SubCell"/>
</dbReference>
<comment type="subcellular location">
    <subcellularLocation>
        <location evidence="1">Cell membrane</location>
        <topology evidence="1">Multi-pass membrane protein</topology>
    </subcellularLocation>
</comment>
<organism evidence="9 10">
    <name type="scientific">Chitinophaga skermanii</name>
    <dbReference type="NCBI Taxonomy" id="331697"/>
    <lineage>
        <taxon>Bacteria</taxon>
        <taxon>Pseudomonadati</taxon>
        <taxon>Bacteroidota</taxon>
        <taxon>Chitinophagia</taxon>
        <taxon>Chitinophagales</taxon>
        <taxon>Chitinophagaceae</taxon>
        <taxon>Chitinophaga</taxon>
    </lineage>
</organism>
<dbReference type="Gene3D" id="3.40.50.300">
    <property type="entry name" value="P-loop containing nucleotide triphosphate hydrolases"/>
    <property type="match status" value="1"/>
</dbReference>
<evidence type="ECO:0000313" key="10">
    <source>
        <dbReference type="Proteomes" id="UP000249547"/>
    </source>
</evidence>
<reference evidence="9 10" key="1">
    <citation type="submission" date="2018-06" db="EMBL/GenBank/DDBJ databases">
        <title>Genomic Encyclopedia of Archaeal and Bacterial Type Strains, Phase II (KMG-II): from individual species to whole genera.</title>
        <authorList>
            <person name="Goeker M."/>
        </authorList>
    </citation>
    <scope>NUCLEOTIDE SEQUENCE [LARGE SCALE GENOMIC DNA]</scope>
    <source>
        <strain evidence="9 10">DSM 23857</strain>
    </source>
</reference>
<keyword evidence="2" id="KW-1003">Cell membrane</keyword>
<comment type="caution">
    <text evidence="9">The sequence shown here is derived from an EMBL/GenBank/DDBJ whole genome shotgun (WGS) entry which is preliminary data.</text>
</comment>